<dbReference type="EMBL" id="JAQQWP010000001">
    <property type="protein sequence ID" value="KAK8131914.1"/>
    <property type="molecule type" value="Genomic_DNA"/>
</dbReference>
<gene>
    <name evidence="4" type="ORF">PG999_000087</name>
</gene>
<comment type="similarity">
    <text evidence="1">Belongs to the methyltransferase superfamily. LaeA methyltransferase family.</text>
</comment>
<dbReference type="Pfam" id="PF13649">
    <property type="entry name" value="Methyltransf_25"/>
    <property type="match status" value="1"/>
</dbReference>
<protein>
    <recommendedName>
        <fullName evidence="3">Methyltransferase domain-containing protein</fullName>
    </recommendedName>
</protein>
<sequence length="324" mass="35869">MEKKPAGGKSSCASDRAPAPVDAPGRPSVPPPADDPEMVEARTQYLALRKEIRPDSDTQQRLARARHRVYTTVLDGNLTCSKLPSRLKRVLDVGSGIGCWAVDIARRHPEAQVTCLDHHAVRLADAPANVSFLAADLNRAWPVAPNSLDLIHVRAMSDDVVSWPFVLAQALKMLRPGGQLEVAEIRPRFWDFDGLFAVTDALPEGEKMSAELSAKMGVDLDPSVNLPMWLDDAGFERAAQRSEILPVGDWSKDAKLHQRATVYREMLELSGWEGKSRQLFVSSGWDLPRYTALVNRMKESIMSGGVRVYMTAVFTTCRRPADEQ</sequence>
<dbReference type="GO" id="GO:0008168">
    <property type="term" value="F:methyltransferase activity"/>
    <property type="evidence" value="ECO:0007669"/>
    <property type="project" value="TreeGrafter"/>
</dbReference>
<dbReference type="InterPro" id="IPR029063">
    <property type="entry name" value="SAM-dependent_MTases_sf"/>
</dbReference>
<dbReference type="CDD" id="cd02440">
    <property type="entry name" value="AdoMet_MTases"/>
    <property type="match status" value="1"/>
</dbReference>
<dbReference type="PANTHER" id="PTHR43591:SF24">
    <property type="entry name" value="2-METHOXY-6-POLYPRENYL-1,4-BENZOQUINOL METHYLASE, MITOCHONDRIAL"/>
    <property type="match status" value="1"/>
</dbReference>
<accession>A0AAW0RAX7</accession>
<evidence type="ECO:0000313" key="5">
    <source>
        <dbReference type="Proteomes" id="UP001392437"/>
    </source>
</evidence>
<name>A0AAW0RAX7_9PEZI</name>
<evidence type="ECO:0000259" key="3">
    <source>
        <dbReference type="Pfam" id="PF13649"/>
    </source>
</evidence>
<keyword evidence="5" id="KW-1185">Reference proteome</keyword>
<evidence type="ECO:0000313" key="4">
    <source>
        <dbReference type="EMBL" id="KAK8131914.1"/>
    </source>
</evidence>
<comment type="caution">
    <text evidence="4">The sequence shown here is derived from an EMBL/GenBank/DDBJ whole genome shotgun (WGS) entry which is preliminary data.</text>
</comment>
<dbReference type="PANTHER" id="PTHR43591">
    <property type="entry name" value="METHYLTRANSFERASE"/>
    <property type="match status" value="1"/>
</dbReference>
<reference evidence="4 5" key="1">
    <citation type="submission" date="2023-01" db="EMBL/GenBank/DDBJ databases">
        <title>Analysis of 21 Apiospora genomes using comparative genomics revels a genus with tremendous synthesis potential of carbohydrate active enzymes and secondary metabolites.</title>
        <authorList>
            <person name="Sorensen T."/>
        </authorList>
    </citation>
    <scope>NUCLEOTIDE SEQUENCE [LARGE SCALE GENOMIC DNA]</scope>
    <source>
        <strain evidence="4 5">CBS 117206</strain>
    </source>
</reference>
<dbReference type="Gene3D" id="3.40.50.150">
    <property type="entry name" value="Vaccinia Virus protein VP39"/>
    <property type="match status" value="1"/>
</dbReference>
<dbReference type="Proteomes" id="UP001392437">
    <property type="component" value="Unassembled WGS sequence"/>
</dbReference>
<dbReference type="InterPro" id="IPR041698">
    <property type="entry name" value="Methyltransf_25"/>
</dbReference>
<dbReference type="AlphaFoldDB" id="A0AAW0RAX7"/>
<feature type="region of interest" description="Disordered" evidence="2">
    <location>
        <begin position="1"/>
        <end position="38"/>
    </location>
</feature>
<proteinExistence type="inferred from homology"/>
<evidence type="ECO:0000256" key="1">
    <source>
        <dbReference type="ARBA" id="ARBA00038158"/>
    </source>
</evidence>
<organism evidence="4 5">
    <name type="scientific">Apiospora kogelbergensis</name>
    <dbReference type="NCBI Taxonomy" id="1337665"/>
    <lineage>
        <taxon>Eukaryota</taxon>
        <taxon>Fungi</taxon>
        <taxon>Dikarya</taxon>
        <taxon>Ascomycota</taxon>
        <taxon>Pezizomycotina</taxon>
        <taxon>Sordariomycetes</taxon>
        <taxon>Xylariomycetidae</taxon>
        <taxon>Amphisphaeriales</taxon>
        <taxon>Apiosporaceae</taxon>
        <taxon>Apiospora</taxon>
    </lineage>
</organism>
<feature type="domain" description="Methyltransferase" evidence="3">
    <location>
        <begin position="90"/>
        <end position="178"/>
    </location>
</feature>
<dbReference type="SUPFAM" id="SSF53335">
    <property type="entry name" value="S-adenosyl-L-methionine-dependent methyltransferases"/>
    <property type="match status" value="1"/>
</dbReference>
<evidence type="ECO:0000256" key="2">
    <source>
        <dbReference type="SAM" id="MobiDB-lite"/>
    </source>
</evidence>